<dbReference type="GO" id="GO:0034605">
    <property type="term" value="P:cellular response to heat"/>
    <property type="evidence" value="ECO:0007669"/>
    <property type="project" value="TreeGrafter"/>
</dbReference>
<evidence type="ECO:0000256" key="7">
    <source>
        <dbReference type="ARBA" id="ARBA00023186"/>
    </source>
</evidence>
<dbReference type="Pfam" id="PF10431">
    <property type="entry name" value="ClpB_D2-small"/>
    <property type="match status" value="1"/>
</dbReference>
<dbReference type="Gene3D" id="3.40.50.300">
    <property type="entry name" value="P-loop containing nucleotide triphosphate hydrolases"/>
    <property type="match status" value="3"/>
</dbReference>
<dbReference type="InterPro" id="IPR018368">
    <property type="entry name" value="ClpA/B_CS1"/>
</dbReference>
<dbReference type="InterPro" id="IPR004176">
    <property type="entry name" value="Clp_R_N"/>
</dbReference>
<dbReference type="PROSITE" id="PS51903">
    <property type="entry name" value="CLP_R"/>
    <property type="match status" value="1"/>
</dbReference>
<keyword evidence="11" id="KW-0346">Stress response</keyword>
<dbReference type="InterPro" id="IPR027417">
    <property type="entry name" value="P-loop_NTPase"/>
</dbReference>
<comment type="caution">
    <text evidence="13">The sequence shown here is derived from an EMBL/GenBank/DDBJ whole genome shotgun (WGS) entry which is preliminary data.</text>
</comment>
<dbReference type="Pfam" id="PF07724">
    <property type="entry name" value="AAA_2"/>
    <property type="match status" value="1"/>
</dbReference>
<dbReference type="NCBIfam" id="TIGR03346">
    <property type="entry name" value="chaperone_ClpB"/>
    <property type="match status" value="1"/>
</dbReference>
<dbReference type="GO" id="GO:0042026">
    <property type="term" value="P:protein refolding"/>
    <property type="evidence" value="ECO:0007669"/>
    <property type="project" value="UniProtKB-UniRule"/>
</dbReference>
<feature type="domain" description="Clp R" evidence="12">
    <location>
        <begin position="3"/>
        <end position="146"/>
    </location>
</feature>
<dbReference type="SMART" id="SM01086">
    <property type="entry name" value="ClpB_D2-small"/>
    <property type="match status" value="1"/>
</dbReference>
<evidence type="ECO:0000256" key="11">
    <source>
        <dbReference type="RuleBase" id="RU362034"/>
    </source>
</evidence>
<keyword evidence="3 9" id="KW-0677">Repeat</keyword>
<dbReference type="InterPro" id="IPR036628">
    <property type="entry name" value="Clp_N_dom_sf"/>
</dbReference>
<evidence type="ECO:0000256" key="8">
    <source>
        <dbReference type="ARBA" id="ARBA00026057"/>
    </source>
</evidence>
<dbReference type="PROSITE" id="PS00870">
    <property type="entry name" value="CLPAB_1"/>
    <property type="match status" value="1"/>
</dbReference>
<dbReference type="NCBIfam" id="NF008118">
    <property type="entry name" value="PRK10865.1"/>
    <property type="match status" value="1"/>
</dbReference>
<dbReference type="Gene3D" id="1.10.1780.10">
    <property type="entry name" value="Clp, N-terminal domain"/>
    <property type="match status" value="1"/>
</dbReference>
<dbReference type="SUPFAM" id="SSF81923">
    <property type="entry name" value="Double Clp-N motif"/>
    <property type="match status" value="1"/>
</dbReference>
<evidence type="ECO:0000256" key="4">
    <source>
        <dbReference type="ARBA" id="ARBA00022741"/>
    </source>
</evidence>
<dbReference type="CDD" id="cd00009">
    <property type="entry name" value="AAA"/>
    <property type="match status" value="1"/>
</dbReference>
<dbReference type="Gene3D" id="1.10.8.60">
    <property type="match status" value="1"/>
</dbReference>
<dbReference type="InterPro" id="IPR017730">
    <property type="entry name" value="Chaperonin_ClpB"/>
</dbReference>
<name>A0A9X3IS01_9GAMM</name>
<dbReference type="EMBL" id="JAPNOA010000003">
    <property type="protein sequence ID" value="MCY0963638.1"/>
    <property type="molecule type" value="Genomic_DNA"/>
</dbReference>
<dbReference type="InterPro" id="IPR019489">
    <property type="entry name" value="Clp_ATPase_C"/>
</dbReference>
<keyword evidence="11" id="KW-0963">Cytoplasm</keyword>
<evidence type="ECO:0000256" key="2">
    <source>
        <dbReference type="ARBA" id="ARBA00017574"/>
    </source>
</evidence>
<dbReference type="InterPro" id="IPR003959">
    <property type="entry name" value="ATPase_AAA_core"/>
</dbReference>
<comment type="function">
    <text evidence="11">Part of a stress-induced multi-chaperone system, it is involved in the recovery of the cell from heat-induced damage, in cooperation with DnaK, DnaJ and GrpE.</text>
</comment>
<comment type="subcellular location">
    <subcellularLocation>
        <location evidence="11">Cytoplasm</location>
    </subcellularLocation>
</comment>
<dbReference type="SUPFAM" id="SSF52540">
    <property type="entry name" value="P-loop containing nucleoside triphosphate hydrolases"/>
    <property type="match status" value="2"/>
</dbReference>
<dbReference type="GO" id="GO:0005737">
    <property type="term" value="C:cytoplasm"/>
    <property type="evidence" value="ECO:0007669"/>
    <property type="project" value="UniProtKB-SubCell"/>
</dbReference>
<keyword evidence="4 10" id="KW-0547">Nucleotide-binding</keyword>
<evidence type="ECO:0000256" key="10">
    <source>
        <dbReference type="RuleBase" id="RU004432"/>
    </source>
</evidence>
<evidence type="ECO:0000256" key="6">
    <source>
        <dbReference type="ARBA" id="ARBA00023054"/>
    </source>
</evidence>
<evidence type="ECO:0000259" key="12">
    <source>
        <dbReference type="PROSITE" id="PS51903"/>
    </source>
</evidence>
<dbReference type="FunFam" id="3.40.50.300:FF:000025">
    <property type="entry name" value="ATP-dependent Clp protease subunit"/>
    <property type="match status" value="1"/>
</dbReference>
<dbReference type="FunFam" id="1.10.8.60:FF:000017">
    <property type="entry name" value="ATP-dependent chaperone ClpB"/>
    <property type="match status" value="1"/>
</dbReference>
<evidence type="ECO:0000313" key="14">
    <source>
        <dbReference type="Proteomes" id="UP001150830"/>
    </source>
</evidence>
<proteinExistence type="inferred from homology"/>
<evidence type="ECO:0000256" key="9">
    <source>
        <dbReference type="PROSITE-ProRule" id="PRU01251"/>
    </source>
</evidence>
<comment type="subunit">
    <text evidence="8">Homohexamer. The oligomerization is ATP-dependent.</text>
</comment>
<dbReference type="CDD" id="cd19499">
    <property type="entry name" value="RecA-like_ClpB_Hsp104-like"/>
    <property type="match status" value="1"/>
</dbReference>
<dbReference type="RefSeq" id="WP_283171856.1">
    <property type="nucleotide sequence ID" value="NZ_JAPNOA010000003.1"/>
</dbReference>
<dbReference type="GO" id="GO:0005524">
    <property type="term" value="F:ATP binding"/>
    <property type="evidence" value="ECO:0007669"/>
    <property type="project" value="UniProtKB-UniRule"/>
</dbReference>
<keyword evidence="14" id="KW-1185">Reference proteome</keyword>
<dbReference type="Pfam" id="PF17871">
    <property type="entry name" value="AAA_lid_9"/>
    <property type="match status" value="1"/>
</dbReference>
<dbReference type="Proteomes" id="UP001150830">
    <property type="component" value="Unassembled WGS sequence"/>
</dbReference>
<dbReference type="InterPro" id="IPR028299">
    <property type="entry name" value="ClpA/B_CS2"/>
</dbReference>
<dbReference type="PANTHER" id="PTHR11638:SF18">
    <property type="entry name" value="HEAT SHOCK PROTEIN 104"/>
    <property type="match status" value="1"/>
</dbReference>
<comment type="subunit">
    <text evidence="11">Homohexamer; The oligomerization is ATP-dependent.</text>
</comment>
<evidence type="ECO:0000256" key="1">
    <source>
        <dbReference type="ARBA" id="ARBA00008675"/>
    </source>
</evidence>
<dbReference type="InterPro" id="IPR041546">
    <property type="entry name" value="ClpA/ClpB_AAA_lid"/>
</dbReference>
<keyword evidence="7 10" id="KW-0143">Chaperone</keyword>
<dbReference type="InterPro" id="IPR003593">
    <property type="entry name" value="AAA+_ATPase"/>
</dbReference>
<dbReference type="PANTHER" id="PTHR11638">
    <property type="entry name" value="ATP-DEPENDENT CLP PROTEASE"/>
    <property type="match status" value="1"/>
</dbReference>
<dbReference type="Pfam" id="PF00004">
    <property type="entry name" value="AAA"/>
    <property type="match status" value="1"/>
</dbReference>
<dbReference type="FunFam" id="3.40.50.300:FF:000010">
    <property type="entry name" value="Chaperone clpB 1, putative"/>
    <property type="match status" value="1"/>
</dbReference>
<dbReference type="InterPro" id="IPR001270">
    <property type="entry name" value="ClpA/B"/>
</dbReference>
<protein>
    <recommendedName>
        <fullName evidence="2 11">Chaperone protein ClpB</fullName>
    </recommendedName>
</protein>
<dbReference type="GO" id="GO:0016887">
    <property type="term" value="F:ATP hydrolysis activity"/>
    <property type="evidence" value="ECO:0007669"/>
    <property type="project" value="InterPro"/>
</dbReference>
<accession>A0A9X3IS01</accession>
<evidence type="ECO:0000313" key="13">
    <source>
        <dbReference type="EMBL" id="MCY0963638.1"/>
    </source>
</evidence>
<comment type="similarity">
    <text evidence="1 10">Belongs to the ClpA/ClpB family.</text>
</comment>
<feature type="coiled-coil region" evidence="11">
    <location>
        <begin position="405"/>
        <end position="492"/>
    </location>
</feature>
<dbReference type="InterPro" id="IPR050130">
    <property type="entry name" value="ClpA_ClpB"/>
</dbReference>
<evidence type="ECO:0000256" key="5">
    <source>
        <dbReference type="ARBA" id="ARBA00022840"/>
    </source>
</evidence>
<gene>
    <name evidence="11 13" type="primary">clpB</name>
    <name evidence="13" type="ORF">OUO13_00345</name>
</gene>
<keyword evidence="5 10" id="KW-0067">ATP-binding</keyword>
<dbReference type="Pfam" id="PF02861">
    <property type="entry name" value="Clp_N"/>
    <property type="match status" value="1"/>
</dbReference>
<dbReference type="AlphaFoldDB" id="A0A9X3IS01"/>
<reference evidence="13" key="1">
    <citation type="submission" date="2022-11" db="EMBL/GenBank/DDBJ databases">
        <title>Parathalassolutuus dongxingensis gen. nov., sp. nov., a novel member of family Oceanospirillaceae isolated from a coastal shrimp pond in Guangxi, China.</title>
        <authorList>
            <person name="Chen H."/>
        </authorList>
    </citation>
    <scope>NUCLEOTIDE SEQUENCE</scope>
    <source>
        <strain evidence="13">G-43</strain>
    </source>
</reference>
<evidence type="ECO:0000256" key="3">
    <source>
        <dbReference type="ARBA" id="ARBA00022737"/>
    </source>
</evidence>
<dbReference type="SMART" id="SM00382">
    <property type="entry name" value="AAA"/>
    <property type="match status" value="2"/>
</dbReference>
<dbReference type="FunFam" id="3.40.50.300:FF:000120">
    <property type="entry name" value="ATP-dependent chaperone ClpB"/>
    <property type="match status" value="1"/>
</dbReference>
<organism evidence="13 14">
    <name type="scientific">Parathalassolituus penaei</name>
    <dbReference type="NCBI Taxonomy" id="2997323"/>
    <lineage>
        <taxon>Bacteria</taxon>
        <taxon>Pseudomonadati</taxon>
        <taxon>Pseudomonadota</taxon>
        <taxon>Gammaproteobacteria</taxon>
        <taxon>Oceanospirillales</taxon>
        <taxon>Oceanospirillaceae</taxon>
        <taxon>Parathalassolituus</taxon>
    </lineage>
</organism>
<dbReference type="PRINTS" id="PR00300">
    <property type="entry name" value="CLPPROTEASEA"/>
</dbReference>
<dbReference type="PROSITE" id="PS00871">
    <property type="entry name" value="CLPAB_2"/>
    <property type="match status" value="1"/>
</dbReference>
<keyword evidence="6 11" id="KW-0175">Coiled coil</keyword>
<sequence length="862" mass="96144">MRMDRLTTSLQNALAESQSLALGQDHNQIDTVHLLLALLQQANSSVKDVIRRAGGNVPALVQSLQRVLLDQPRVSNPDGQIQVAAELGRLLNLTEKAAQQRGDQYVSSEVFLLVALDDKGPVGKVLKEAGLDKDKVDKAINDMRGGESVRDPNAEDSRQALEKFCIDLTERAEAGKLDPVIGRDDEIRRTIQVLQRRTKNNPVLIGPPGVGKTAVVEGLAQRIVNGEVPDTLKNKRILSLDMGALVAGAKYRGEFEERLKAVLKDVSREEGRIVLFVDELHTMVGAGKGEGAMDAGNMLKPALARGELHCVGATTLDEYREFIEKDAALERRFQKVLVDEPSVEDSIAILRGLKERYEVHHGVQITDSAIIAAAKLSQRYITDRRLPDKAIDLVDEAASVIRMEIDSKPQEMDKLERRLIQLKIEREALRKEKDDAAKKRLNDLNEEINKAGRVYVELEDVWKREKALLEGASKSKELLEQARIELDAARRAGDLTRMSELQYGRIPELEKQLASANEAESAGKQEFTLLRNKVTEDEIAEVVSKWTGVPVTKMLEGERDKLLRMEEVLHESVVGQDQAIQAVSNAVRRSRAGLSDPNRPNGSFLFLGPTGVGKTELCKALANFLFDSKDAMIRIDMSEYMEKHSVARLIGAPPGYVGYEEGGYLTEAVRRKPYSVILLDEVEKAHPDVFNILLQVLDDGQLTDGQGRRVDFKNTVLVMTSNLGSDLIQNLYSDQPYEIMRDAVMEVVGSHFRPEFINRIDEAVVFHPLLKDQIRGIADIQLQLLRDRLKDRDLALDLSDAAVSKLVDVGYDPVFGARPLKRAIQRWIENPLAQDILSGKFMPGDTIVADVQDEHLVFRSRH</sequence>